<proteinExistence type="inferred from homology"/>
<evidence type="ECO:0000313" key="13">
    <source>
        <dbReference type="EMBL" id="KAF7157540.1"/>
    </source>
</evidence>
<name>A0A8H6P5T8_9EURO</name>
<reference evidence="12" key="1">
    <citation type="submission" date="2020-06" db="EMBL/GenBank/DDBJ databases">
        <title>Draft genome sequences of strains closely related to Aspergillus parafelis and Aspergillus hiratsukae.</title>
        <authorList>
            <person name="Dos Santos R.A.C."/>
            <person name="Rivero-Menendez O."/>
            <person name="Steenwyk J.L."/>
            <person name="Mead M.E."/>
            <person name="Goldman G.H."/>
            <person name="Alastruey-Izquierdo A."/>
            <person name="Rokas A."/>
        </authorList>
    </citation>
    <scope>NUCLEOTIDE SEQUENCE</scope>
    <source>
        <strain evidence="12">CNM-CM5793</strain>
        <strain evidence="13">CNM-CM6106</strain>
    </source>
</reference>
<evidence type="ECO:0000256" key="4">
    <source>
        <dbReference type="ARBA" id="ARBA00022989"/>
    </source>
</evidence>
<keyword evidence="2 10" id="KW-0812">Transmembrane</keyword>
<gene>
    <name evidence="12" type="ORF">CNMCM5793_007020</name>
    <name evidence="13" type="ORF">CNMCM6106_003177</name>
</gene>
<dbReference type="GO" id="GO:0016020">
    <property type="term" value="C:membrane"/>
    <property type="evidence" value="ECO:0007669"/>
    <property type="project" value="UniProtKB-SubCell"/>
</dbReference>
<dbReference type="Proteomes" id="UP000662466">
    <property type="component" value="Unassembled WGS sequence"/>
</dbReference>
<dbReference type="AlphaFoldDB" id="A0A8H6P5T8"/>
<feature type="transmembrane region" description="Helical" evidence="10">
    <location>
        <begin position="684"/>
        <end position="701"/>
    </location>
</feature>
<evidence type="ECO:0000256" key="5">
    <source>
        <dbReference type="ARBA" id="ARBA00023136"/>
    </source>
</evidence>
<dbReference type="PROSITE" id="PS00615">
    <property type="entry name" value="C_TYPE_LECTIN_1"/>
    <property type="match status" value="1"/>
</dbReference>
<dbReference type="InterPro" id="IPR057530">
    <property type="entry name" value="TIM-barrel_MTC6"/>
</dbReference>
<dbReference type="InterPro" id="IPR018378">
    <property type="entry name" value="C-type_lectin_CS"/>
</dbReference>
<evidence type="ECO:0000256" key="9">
    <source>
        <dbReference type="ARBA" id="ARBA00039865"/>
    </source>
</evidence>
<dbReference type="PANTHER" id="PTHR35518:SF2">
    <property type="entry name" value="MAINTENANCE OF TELOMERE CAPPING PROTEIN 6"/>
    <property type="match status" value="1"/>
</dbReference>
<keyword evidence="3" id="KW-0732">Signal</keyword>
<keyword evidence="5 10" id="KW-0472">Membrane</keyword>
<evidence type="ECO:0000256" key="3">
    <source>
        <dbReference type="ARBA" id="ARBA00022729"/>
    </source>
</evidence>
<dbReference type="Pfam" id="PF25506">
    <property type="entry name" value="TIM-barrel_MTC6"/>
    <property type="match status" value="1"/>
</dbReference>
<evidence type="ECO:0000256" key="6">
    <source>
        <dbReference type="ARBA" id="ARBA00023180"/>
    </source>
</evidence>
<dbReference type="OrthoDB" id="5573651at2759"/>
<keyword evidence="14" id="KW-1185">Reference proteome</keyword>
<dbReference type="EMBL" id="JACBAD010002082">
    <property type="protein sequence ID" value="KAF7117818.1"/>
    <property type="molecule type" value="Genomic_DNA"/>
</dbReference>
<comment type="similarity">
    <text evidence="8">Belongs to the MTC6 family.</text>
</comment>
<dbReference type="SUPFAM" id="SSF56436">
    <property type="entry name" value="C-type lectin-like"/>
    <property type="match status" value="1"/>
</dbReference>
<comment type="subcellular location">
    <subcellularLocation>
        <location evidence="1">Membrane</location>
        <topology evidence="1">Single-pass type I membrane protein</topology>
    </subcellularLocation>
</comment>
<dbReference type="InterPro" id="IPR016187">
    <property type="entry name" value="CTDL_fold"/>
</dbReference>
<keyword evidence="4 10" id="KW-1133">Transmembrane helix</keyword>
<dbReference type="CDD" id="cd00037">
    <property type="entry name" value="CLECT"/>
    <property type="match status" value="1"/>
</dbReference>
<accession>A0A8H6P5T8</accession>
<evidence type="ECO:0000313" key="12">
    <source>
        <dbReference type="EMBL" id="KAF7117818.1"/>
    </source>
</evidence>
<dbReference type="InterPro" id="IPR051008">
    <property type="entry name" value="Telomere_Capping_Maintenance"/>
</dbReference>
<evidence type="ECO:0000313" key="14">
    <source>
        <dbReference type="Proteomes" id="UP000630445"/>
    </source>
</evidence>
<feature type="domain" description="MTC6 partial TIM-barrel" evidence="11">
    <location>
        <begin position="18"/>
        <end position="379"/>
    </location>
</feature>
<protein>
    <recommendedName>
        <fullName evidence="9">Maintenance of telomere capping protein 6</fullName>
    </recommendedName>
</protein>
<evidence type="ECO:0000256" key="7">
    <source>
        <dbReference type="ARBA" id="ARBA00037703"/>
    </source>
</evidence>
<dbReference type="EMBL" id="JACBAF010002300">
    <property type="protein sequence ID" value="KAF7157540.1"/>
    <property type="molecule type" value="Genomic_DNA"/>
</dbReference>
<comment type="caution">
    <text evidence="12">The sequence shown here is derived from an EMBL/GenBank/DDBJ whole genome shotgun (WGS) entry which is preliminary data.</text>
</comment>
<dbReference type="PANTHER" id="PTHR35518">
    <property type="entry name" value="MAINTENANCE OF TELOMOERE CAPPING"/>
    <property type="match status" value="1"/>
</dbReference>
<organism evidence="12 14">
    <name type="scientific">Aspergillus hiratsukae</name>
    <dbReference type="NCBI Taxonomy" id="1194566"/>
    <lineage>
        <taxon>Eukaryota</taxon>
        <taxon>Fungi</taxon>
        <taxon>Dikarya</taxon>
        <taxon>Ascomycota</taxon>
        <taxon>Pezizomycotina</taxon>
        <taxon>Eurotiomycetes</taxon>
        <taxon>Eurotiomycetidae</taxon>
        <taxon>Eurotiales</taxon>
        <taxon>Aspergillaceae</taxon>
        <taxon>Aspergillus</taxon>
        <taxon>Aspergillus subgen. Fumigati</taxon>
    </lineage>
</organism>
<dbReference type="Proteomes" id="UP000630445">
    <property type="component" value="Unassembled WGS sequence"/>
</dbReference>
<keyword evidence="6" id="KW-0325">Glycoprotein</keyword>
<evidence type="ECO:0000256" key="8">
    <source>
        <dbReference type="ARBA" id="ARBA00038159"/>
    </source>
</evidence>
<evidence type="ECO:0000256" key="10">
    <source>
        <dbReference type="SAM" id="Phobius"/>
    </source>
</evidence>
<evidence type="ECO:0000256" key="2">
    <source>
        <dbReference type="ARBA" id="ARBA00022692"/>
    </source>
</evidence>
<evidence type="ECO:0000259" key="11">
    <source>
        <dbReference type="Pfam" id="PF25506"/>
    </source>
</evidence>
<evidence type="ECO:0000256" key="1">
    <source>
        <dbReference type="ARBA" id="ARBA00004479"/>
    </source>
</evidence>
<feature type="transmembrane region" description="Helical" evidence="10">
    <location>
        <begin position="551"/>
        <end position="571"/>
    </location>
</feature>
<comment type="function">
    <text evidence="7">May be involved in telomere capping.</text>
</comment>
<sequence>MGLSYDPDASLVNSTWVAVLLSERDVAGQIPINFVTVPAVSLTAACFGRNVYDGDSAQKCISNLLAIGYRRFLVDIYWSVEQRKWTFCPAAIPQHAHVVTVSTTPSPTATATAVTGAVTAVADSSGSLLYQLGPYLCSDDLDLSGLVDIFADHFRLTNSQWNVYTTFITLNLHVASSASSLDQPAASVTNEQLPLRSEYASSLFDERLSAYIYRPSELADERRNLNESWYAVDEGYKPITEYFTLHEEGDGKQSTPDGWPSSKYVQLAQERRLLLEYGSVDPQLGSYDLNADNDVIFPPHYLATAVSIAVAGDGSLTSGCLYDPGATSVSQVNSSWAQSSNIPIINGSDESKTSREMSDLIVNLTTCGLSPMLNSTLFNKTADTDAKPYQNISMSASWAWALGEPRDASPPGIDEESQHTERCAVMDLSLGGHWRSTNCSEVRNAACRVGNHPFAWSLSSQLYTYSDAYHHACPENTSFSIPRTGLENTYLYHYLLEESKDTLDPTATDPAKKEVWLDFNSLDVASCWVTGGPDTSCPYVVDPHQLERRTVLVAAIAGIVICIITALTLFVKCNANRRNSRRGKRVIQGWEYEGVPSLESSKPSPSGSSNRLRTLADHTTSTFLGDLSAHISSSSHTQVGDVISIRQGRTGSKIMPADVSPGVTNDTALAITICRGKIGRDRRGLIFVVQIIGVMLLERTVRA</sequence>